<dbReference type="GO" id="GO:0045948">
    <property type="term" value="P:positive regulation of translational initiation"/>
    <property type="evidence" value="ECO:0007669"/>
    <property type="project" value="EnsemblFungi"/>
</dbReference>
<comment type="catalytic activity">
    <reaction evidence="10">
        <text>GTP + H2O = GDP + phosphate + H(+)</text>
        <dbReference type="Rhea" id="RHEA:19669"/>
        <dbReference type="ChEBI" id="CHEBI:15377"/>
        <dbReference type="ChEBI" id="CHEBI:15378"/>
        <dbReference type="ChEBI" id="CHEBI:37565"/>
        <dbReference type="ChEBI" id="CHEBI:43474"/>
        <dbReference type="ChEBI" id="CHEBI:58189"/>
    </reaction>
    <physiologicalReaction direction="left-to-right" evidence="10">
        <dbReference type="Rhea" id="RHEA:19670"/>
    </physiologicalReaction>
</comment>
<keyword evidence="3" id="KW-0963">Cytoplasm</keyword>
<dbReference type="Pfam" id="PF00009">
    <property type="entry name" value="GTP_EFTU"/>
    <property type="match status" value="1"/>
</dbReference>
<evidence type="ECO:0000256" key="5">
    <source>
        <dbReference type="ARBA" id="ARBA00022768"/>
    </source>
</evidence>
<dbReference type="InterPro" id="IPR009000">
    <property type="entry name" value="Transl_B-barrel_sf"/>
</dbReference>
<evidence type="ECO:0000313" key="13">
    <source>
        <dbReference type="EMBL" id="KJY00383.1"/>
    </source>
</evidence>
<dbReference type="GO" id="GO:0070651">
    <property type="term" value="P:nonfunctional rRNA decay"/>
    <property type="evidence" value="ECO:0007669"/>
    <property type="project" value="EnsemblFungi"/>
</dbReference>
<dbReference type="GO" id="GO:0003924">
    <property type="term" value="F:GTPase activity"/>
    <property type="evidence" value="ECO:0007669"/>
    <property type="project" value="EnsemblFungi"/>
</dbReference>
<dbReference type="InterPro" id="IPR027417">
    <property type="entry name" value="P-loop_NTPase"/>
</dbReference>
<evidence type="ECO:0000256" key="8">
    <source>
        <dbReference type="ARBA" id="ARBA00022917"/>
    </source>
</evidence>
<accession>A0A0F4GTK5</accession>
<evidence type="ECO:0000256" key="11">
    <source>
        <dbReference type="SAM" id="MobiDB-lite"/>
    </source>
</evidence>
<evidence type="ECO:0000256" key="3">
    <source>
        <dbReference type="ARBA" id="ARBA00022490"/>
    </source>
</evidence>
<dbReference type="Pfam" id="PF08938">
    <property type="entry name" value="HBS1_N"/>
    <property type="match status" value="1"/>
</dbReference>
<evidence type="ECO:0000256" key="10">
    <source>
        <dbReference type="ARBA" id="ARBA00049117"/>
    </source>
</evidence>
<evidence type="ECO:0000256" key="4">
    <source>
        <dbReference type="ARBA" id="ARBA00022741"/>
    </source>
</evidence>
<keyword evidence="14" id="KW-1185">Reference proteome</keyword>
<reference evidence="13 14" key="1">
    <citation type="submission" date="2015-03" db="EMBL/GenBank/DDBJ databases">
        <title>RNA-seq based gene annotation and comparative genomics of four Zymoseptoria species reveal species-specific pathogenicity related genes and transposable element activity.</title>
        <authorList>
            <person name="Grandaubert J."/>
            <person name="Bhattacharyya A."/>
            <person name="Stukenbrock E.H."/>
        </authorList>
    </citation>
    <scope>NUCLEOTIDE SEQUENCE [LARGE SCALE GENOMIC DNA]</scope>
    <source>
        <strain evidence="13 14">Zb18110</strain>
    </source>
</reference>
<dbReference type="CDD" id="cd16267">
    <property type="entry name" value="HBS1-like_II"/>
    <property type="match status" value="1"/>
</dbReference>
<evidence type="ECO:0000259" key="12">
    <source>
        <dbReference type="PROSITE" id="PS51722"/>
    </source>
</evidence>
<keyword evidence="8" id="KW-0648">Protein biosynthesis</keyword>
<proteinExistence type="inferred from homology"/>
<keyword evidence="6" id="KW-0378">Hydrolase</keyword>
<dbReference type="PRINTS" id="PR00315">
    <property type="entry name" value="ELONGATNFCT"/>
</dbReference>
<dbReference type="STRING" id="1047168.A0A0F4GTK5"/>
<dbReference type="GO" id="GO:0043022">
    <property type="term" value="F:ribosome binding"/>
    <property type="evidence" value="ECO:0007669"/>
    <property type="project" value="EnsemblFungi"/>
</dbReference>
<evidence type="ECO:0000256" key="7">
    <source>
        <dbReference type="ARBA" id="ARBA00022845"/>
    </source>
</evidence>
<evidence type="ECO:0000256" key="6">
    <source>
        <dbReference type="ARBA" id="ARBA00022801"/>
    </source>
</evidence>
<protein>
    <submittedName>
        <fullName evidence="13">Elongation factor 1 alpha like protein</fullName>
    </submittedName>
</protein>
<dbReference type="PROSITE" id="PS51722">
    <property type="entry name" value="G_TR_2"/>
    <property type="match status" value="1"/>
</dbReference>
<dbReference type="PANTHER" id="PTHR23115">
    <property type="entry name" value="TRANSLATION FACTOR"/>
    <property type="match status" value="1"/>
</dbReference>
<feature type="domain" description="Tr-type G" evidence="12">
    <location>
        <begin position="170"/>
        <end position="393"/>
    </location>
</feature>
<dbReference type="Proteomes" id="UP000033647">
    <property type="component" value="Unassembled WGS sequence"/>
</dbReference>
<dbReference type="PROSITE" id="PS00301">
    <property type="entry name" value="G_TR_1"/>
    <property type="match status" value="1"/>
</dbReference>
<organism evidence="13 14">
    <name type="scientific">Zymoseptoria brevis</name>
    <dbReference type="NCBI Taxonomy" id="1047168"/>
    <lineage>
        <taxon>Eukaryota</taxon>
        <taxon>Fungi</taxon>
        <taxon>Dikarya</taxon>
        <taxon>Ascomycota</taxon>
        <taxon>Pezizomycotina</taxon>
        <taxon>Dothideomycetes</taxon>
        <taxon>Dothideomycetidae</taxon>
        <taxon>Mycosphaerellales</taxon>
        <taxon>Mycosphaerellaceae</taxon>
        <taxon>Zymoseptoria</taxon>
    </lineage>
</organism>
<dbReference type="InterPro" id="IPR000795">
    <property type="entry name" value="T_Tr_GTP-bd_dom"/>
</dbReference>
<dbReference type="InterPro" id="IPR050100">
    <property type="entry name" value="TRAFAC_GTPase_members"/>
</dbReference>
<dbReference type="SUPFAM" id="SSF50447">
    <property type="entry name" value="Translation proteins"/>
    <property type="match status" value="1"/>
</dbReference>
<dbReference type="SUPFAM" id="SSF50465">
    <property type="entry name" value="EF-Tu/eEF-1alpha/eIF2-gamma C-terminal domain"/>
    <property type="match status" value="1"/>
</dbReference>
<feature type="region of interest" description="Disordered" evidence="11">
    <location>
        <begin position="1"/>
        <end position="36"/>
    </location>
</feature>
<sequence length="588" mass="63295">MQRVKNVGYDDDDLYSDEDDYGYGEETEGVDAQGRTAEDLENFATLTPVVRAELDEAGVPSTTKDIEDALWHYFWDVGKSVAYLKNARTPRPVQGKKEKVEKVKVKSKFDEAAEKSKVIAENTKADTNGLAKKTEALKLDASAPAAPQSKVRSKGLDVPKLWAEGKSARKSSAGFVVVGHVDHGKSTLMGRLLLDTGAVAQREIDKYKKQATEMGKASFALAWVMDTGSEERERGVTVDIAQHHFSTEQANFTILDAPGHRDFVPSMIGGASMADLAVLVVDANQLESGMKGQTREHILLTHAVGLRRIVVAVNKLDSTTPAWDQGQFDNVSAEVSRLLVETGFTQENIAFVPCSGLSGENVVNMTKSSDNGWTSKSHETLLHQLEMSAPPAVTAETVNKPLRLQISDVFRGGITNPLSISGLMRSGSVQIGDIITAQPSGETGVVKGIEVAGEVREWSVAGEIPTLHLVDIDAQHLRSGDVVCTSQTPITVVKKLNVKVTALDSLLPQSVDVHIGRMHVPGLISQLVATLDGEGEVLKKKPRMVKAGQKAVLKVTLQDAVPMERGDRVVLRAKGVTVAAGGVESVET</sequence>
<dbReference type="GO" id="GO:0002184">
    <property type="term" value="P:cytoplasmic translational termination"/>
    <property type="evidence" value="ECO:0007669"/>
    <property type="project" value="UniProtKB-ARBA"/>
</dbReference>
<dbReference type="Pfam" id="PF03143">
    <property type="entry name" value="GTP_EFTU_D3"/>
    <property type="match status" value="1"/>
</dbReference>
<dbReference type="InterPro" id="IPR004160">
    <property type="entry name" value="Transl_elong_EFTu/EF1A_C"/>
</dbReference>
<evidence type="ECO:0000256" key="9">
    <source>
        <dbReference type="ARBA" id="ARBA00023134"/>
    </source>
</evidence>
<keyword evidence="5 13" id="KW-0251">Elongation factor</keyword>
<keyword evidence="9" id="KW-0342">GTP-binding</keyword>
<gene>
    <name evidence="13" type="ORF">TI39_contig332g00002</name>
</gene>
<dbReference type="GO" id="GO:0003746">
    <property type="term" value="F:translation elongation factor activity"/>
    <property type="evidence" value="ECO:0007669"/>
    <property type="project" value="UniProtKB-KW"/>
</dbReference>
<dbReference type="OrthoDB" id="342024at2759"/>
<evidence type="ECO:0000313" key="14">
    <source>
        <dbReference type="Proteomes" id="UP000033647"/>
    </source>
</evidence>
<comment type="subcellular location">
    <subcellularLocation>
        <location evidence="1">Cytoplasm</location>
    </subcellularLocation>
</comment>
<dbReference type="GO" id="GO:0005829">
    <property type="term" value="C:cytosol"/>
    <property type="evidence" value="ECO:0007669"/>
    <property type="project" value="GOC"/>
</dbReference>
<dbReference type="Gene3D" id="2.40.30.10">
    <property type="entry name" value="Translation factors"/>
    <property type="match status" value="2"/>
</dbReference>
<dbReference type="Gene3D" id="3.40.50.300">
    <property type="entry name" value="P-loop containing nucleotide triphosphate hydrolases"/>
    <property type="match status" value="1"/>
</dbReference>
<comment type="caution">
    <text evidence="13">The sequence shown here is derived from an EMBL/GenBank/DDBJ whole genome shotgun (WGS) entry which is preliminary data.</text>
</comment>
<feature type="compositionally biased region" description="Acidic residues" evidence="11">
    <location>
        <begin position="9"/>
        <end position="29"/>
    </location>
</feature>
<dbReference type="SUPFAM" id="SSF52540">
    <property type="entry name" value="P-loop containing nucleoside triphosphate hydrolases"/>
    <property type="match status" value="1"/>
</dbReference>
<dbReference type="NCBIfam" id="TIGR00231">
    <property type="entry name" value="small_GTP"/>
    <property type="match status" value="1"/>
</dbReference>
<dbReference type="FunFam" id="2.40.30.10:FF:000020">
    <property type="entry name" value="Translation elongation factor EF-1"/>
    <property type="match status" value="1"/>
</dbReference>
<dbReference type="GO" id="GO:0070966">
    <property type="term" value="P:nuclear-transcribed mRNA catabolic process, no-go decay"/>
    <property type="evidence" value="ECO:0007669"/>
    <property type="project" value="EnsemblFungi"/>
</dbReference>
<comment type="similarity">
    <text evidence="2">Belongs to the TRAFAC class translation factor GTPase superfamily. Classic translation factor GTPase family. EF-Tu/EF-1A subfamily.</text>
</comment>
<dbReference type="InterPro" id="IPR031157">
    <property type="entry name" value="G_TR_CS"/>
</dbReference>
<dbReference type="InterPro" id="IPR015033">
    <property type="entry name" value="HBS1-like_N"/>
</dbReference>
<dbReference type="GO" id="GO:0005525">
    <property type="term" value="F:GTP binding"/>
    <property type="evidence" value="ECO:0007669"/>
    <property type="project" value="UniProtKB-KW"/>
</dbReference>
<name>A0A0F4GTK5_9PEZI</name>
<dbReference type="InterPro" id="IPR009001">
    <property type="entry name" value="Transl_elong_EF1A/Init_IF2_C"/>
</dbReference>
<dbReference type="GO" id="GO:0030968">
    <property type="term" value="P:endoplasmic reticulum unfolded protein response"/>
    <property type="evidence" value="ECO:0007669"/>
    <property type="project" value="EnsemblFungi"/>
</dbReference>
<dbReference type="EMBL" id="LAFY01000324">
    <property type="protein sequence ID" value="KJY00383.1"/>
    <property type="molecule type" value="Genomic_DNA"/>
</dbReference>
<dbReference type="InterPro" id="IPR005225">
    <property type="entry name" value="Small_GTP-bd"/>
</dbReference>
<dbReference type="GO" id="GO:0072344">
    <property type="term" value="P:rescue of stalled ribosome"/>
    <property type="evidence" value="ECO:0007669"/>
    <property type="project" value="EnsemblFungi"/>
</dbReference>
<keyword evidence="4" id="KW-0547">Nucleotide-binding</keyword>
<keyword evidence="7" id="KW-0810">Translation regulation</keyword>
<evidence type="ECO:0000256" key="1">
    <source>
        <dbReference type="ARBA" id="ARBA00004496"/>
    </source>
</evidence>
<dbReference type="AlphaFoldDB" id="A0A0F4GTK5"/>
<evidence type="ECO:0000256" key="2">
    <source>
        <dbReference type="ARBA" id="ARBA00007249"/>
    </source>
</evidence>
<dbReference type="GO" id="GO:1990533">
    <property type="term" value="C:Dom34-Hbs1 complex"/>
    <property type="evidence" value="ECO:0007669"/>
    <property type="project" value="EnsemblFungi"/>
</dbReference>